<organism evidence="2 3">
    <name type="scientific">Thermosporothrix hazakensis</name>
    <dbReference type="NCBI Taxonomy" id="644383"/>
    <lineage>
        <taxon>Bacteria</taxon>
        <taxon>Bacillati</taxon>
        <taxon>Chloroflexota</taxon>
        <taxon>Ktedonobacteria</taxon>
        <taxon>Ktedonobacterales</taxon>
        <taxon>Thermosporotrichaceae</taxon>
        <taxon>Thermosporothrix</taxon>
    </lineage>
</organism>
<gene>
    <name evidence="2" type="ORF">EI42_00238</name>
</gene>
<evidence type="ECO:0000256" key="1">
    <source>
        <dbReference type="SAM" id="Phobius"/>
    </source>
</evidence>
<protein>
    <submittedName>
        <fullName evidence="2">Uncharacterized protein</fullName>
    </submittedName>
</protein>
<evidence type="ECO:0000313" key="3">
    <source>
        <dbReference type="Proteomes" id="UP000248806"/>
    </source>
</evidence>
<evidence type="ECO:0000313" key="2">
    <source>
        <dbReference type="EMBL" id="PZW36068.1"/>
    </source>
</evidence>
<dbReference type="AlphaFoldDB" id="A0A326UCC4"/>
<keyword evidence="3" id="KW-1185">Reference proteome</keyword>
<dbReference type="PANTHER" id="PTHR30221">
    <property type="entry name" value="SMALL-CONDUCTANCE MECHANOSENSITIVE CHANNEL"/>
    <property type="match status" value="1"/>
</dbReference>
<feature type="transmembrane region" description="Helical" evidence="1">
    <location>
        <begin position="183"/>
        <end position="203"/>
    </location>
</feature>
<keyword evidence="1" id="KW-0812">Transmembrane</keyword>
<proteinExistence type="predicted"/>
<accession>A0A326UCC4</accession>
<dbReference type="Pfam" id="PF05552">
    <property type="entry name" value="MS_channel_1st_1"/>
    <property type="match status" value="2"/>
</dbReference>
<dbReference type="InterPro" id="IPR045275">
    <property type="entry name" value="MscS_archaea/bacteria_type"/>
</dbReference>
<dbReference type="RefSeq" id="WP_111317913.1">
    <property type="nucleotide sequence ID" value="NZ_BIFX01000001.1"/>
</dbReference>
<feature type="transmembrane region" description="Helical" evidence="1">
    <location>
        <begin position="158"/>
        <end position="177"/>
    </location>
</feature>
<name>A0A326UCC4_THEHA</name>
<dbReference type="InterPro" id="IPR008910">
    <property type="entry name" value="MSC_TM_helix"/>
</dbReference>
<keyword evidence="1" id="KW-1133">Transmembrane helix</keyword>
<dbReference type="Proteomes" id="UP000248806">
    <property type="component" value="Unassembled WGS sequence"/>
</dbReference>
<dbReference type="GO" id="GO:0008381">
    <property type="term" value="F:mechanosensitive monoatomic ion channel activity"/>
    <property type="evidence" value="ECO:0007669"/>
    <property type="project" value="InterPro"/>
</dbReference>
<reference evidence="2 3" key="1">
    <citation type="submission" date="2018-06" db="EMBL/GenBank/DDBJ databases">
        <title>Genomic Encyclopedia of Archaeal and Bacterial Type Strains, Phase II (KMG-II): from individual species to whole genera.</title>
        <authorList>
            <person name="Goeker M."/>
        </authorList>
    </citation>
    <scope>NUCLEOTIDE SEQUENCE [LARGE SCALE GENOMIC DNA]</scope>
    <source>
        <strain evidence="2 3">ATCC BAA-1881</strain>
    </source>
</reference>
<sequence>MDPQLIFKTLYQILTQILDFLPRMVNGLVILLVGYLLSWAVRRFLSFLLVHLRVEQLATRAGITGALQGLGIRTPLSRLLAQIVFFFLLLSFATSAVQLMGLSTVADLLQRVLQFIPVAISAGLIIIFGSMLARFVGTAVGTVARGANISYGGALGRFLEYLLMTLVVVLAISTIGVDTTVLTTSFTILIAAIGLAIALTFAWGAREAARNVIAGYYVRQRWRPGQWVRVGEYQGEIHSVVGAFTLLEAKQENGERKLISLPKFPVVTTGVNRNRARRTASRDAALALEEERERCSPLLVLLNFSVFFESL</sequence>
<dbReference type="EMBL" id="QKUF01000001">
    <property type="protein sequence ID" value="PZW36068.1"/>
    <property type="molecule type" value="Genomic_DNA"/>
</dbReference>
<dbReference type="OrthoDB" id="155625at2"/>
<keyword evidence="1" id="KW-0472">Membrane</keyword>
<dbReference type="Gene3D" id="1.10.287.1260">
    <property type="match status" value="1"/>
</dbReference>
<comment type="caution">
    <text evidence="2">The sequence shown here is derived from an EMBL/GenBank/DDBJ whole genome shotgun (WGS) entry which is preliminary data.</text>
</comment>
<dbReference type="PANTHER" id="PTHR30221:SF1">
    <property type="entry name" value="SMALL-CONDUCTANCE MECHANOSENSITIVE CHANNEL"/>
    <property type="match status" value="1"/>
</dbReference>
<feature type="transmembrane region" description="Helical" evidence="1">
    <location>
        <begin position="20"/>
        <end position="41"/>
    </location>
</feature>
<feature type="transmembrane region" description="Helical" evidence="1">
    <location>
        <begin position="79"/>
        <end position="100"/>
    </location>
</feature>
<feature type="transmembrane region" description="Helical" evidence="1">
    <location>
        <begin position="112"/>
        <end position="137"/>
    </location>
</feature>